<evidence type="ECO:0000259" key="2">
    <source>
        <dbReference type="PROSITE" id="PS50190"/>
    </source>
</evidence>
<dbReference type="GO" id="GO:0032012">
    <property type="term" value="P:regulation of ARF protein signal transduction"/>
    <property type="evidence" value="ECO:0007669"/>
    <property type="project" value="InterPro"/>
</dbReference>
<dbReference type="GO" id="GO:0005737">
    <property type="term" value="C:cytoplasm"/>
    <property type="evidence" value="ECO:0007669"/>
    <property type="project" value="UniProtKB-ARBA"/>
</dbReference>
<dbReference type="Gene3D" id="1.10.220.20">
    <property type="match status" value="1"/>
</dbReference>
<dbReference type="InterPro" id="IPR032691">
    <property type="entry name" value="Mon2/Sec7/BIG1-like_HUS"/>
</dbReference>
<comment type="caution">
    <text evidence="3">The sequence shown here is derived from an EMBL/GenBank/DDBJ whole genome shotgun (WGS) entry which is preliminary data.</text>
</comment>
<feature type="region of interest" description="Disordered" evidence="1">
    <location>
        <begin position="1"/>
        <end position="95"/>
    </location>
</feature>
<dbReference type="InterPro" id="IPR035999">
    <property type="entry name" value="Sec7_dom_sf"/>
</dbReference>
<dbReference type="SUPFAM" id="SSF48425">
    <property type="entry name" value="Sec7 domain"/>
    <property type="match status" value="1"/>
</dbReference>
<dbReference type="Pfam" id="PF01369">
    <property type="entry name" value="Sec7"/>
    <property type="match status" value="1"/>
</dbReference>
<name>A0A5B7GHW2_PORTR</name>
<dbReference type="EMBL" id="VSRR010016783">
    <property type="protein sequence ID" value="MPC59681.1"/>
    <property type="molecule type" value="Genomic_DNA"/>
</dbReference>
<dbReference type="Pfam" id="PF12783">
    <property type="entry name" value="Sec7-like_HUS"/>
    <property type="match status" value="1"/>
</dbReference>
<evidence type="ECO:0000313" key="4">
    <source>
        <dbReference type="Proteomes" id="UP000324222"/>
    </source>
</evidence>
<gene>
    <name evidence="3" type="primary">GBF1</name>
    <name evidence="3" type="ORF">E2C01_053707</name>
</gene>
<dbReference type="InterPro" id="IPR023394">
    <property type="entry name" value="Sec7_C_sf"/>
</dbReference>
<dbReference type="Gene3D" id="1.10.1000.11">
    <property type="entry name" value="Arf Nucleotide-binding Site Opener,domain 2"/>
    <property type="match status" value="1"/>
</dbReference>
<dbReference type="Proteomes" id="UP000324222">
    <property type="component" value="Unassembled WGS sequence"/>
</dbReference>
<dbReference type="CDD" id="cd00171">
    <property type="entry name" value="Sec7"/>
    <property type="match status" value="1"/>
</dbReference>
<dbReference type="GO" id="GO:0012505">
    <property type="term" value="C:endomembrane system"/>
    <property type="evidence" value="ECO:0007669"/>
    <property type="project" value="UniProtKB-ARBA"/>
</dbReference>
<dbReference type="InterPro" id="IPR000904">
    <property type="entry name" value="Sec7_dom"/>
</dbReference>
<reference evidence="3 4" key="1">
    <citation type="submission" date="2019-05" db="EMBL/GenBank/DDBJ databases">
        <title>Another draft genome of Portunus trituberculatus and its Hox gene families provides insights of decapod evolution.</title>
        <authorList>
            <person name="Jeong J.-H."/>
            <person name="Song I."/>
            <person name="Kim S."/>
            <person name="Choi T."/>
            <person name="Kim D."/>
            <person name="Ryu S."/>
            <person name="Kim W."/>
        </authorList>
    </citation>
    <scope>NUCLEOTIDE SEQUENCE [LARGE SCALE GENOMIC DNA]</scope>
    <source>
        <tissue evidence="3">Muscle</tissue>
    </source>
</reference>
<dbReference type="PANTHER" id="PTHR10663">
    <property type="entry name" value="GUANYL-NUCLEOTIDE EXCHANGE FACTOR"/>
    <property type="match status" value="1"/>
</dbReference>
<dbReference type="SMART" id="SM00222">
    <property type="entry name" value="Sec7"/>
    <property type="match status" value="1"/>
</dbReference>
<feature type="domain" description="SEC7" evidence="2">
    <location>
        <begin position="349"/>
        <end position="538"/>
    </location>
</feature>
<keyword evidence="4" id="KW-1185">Reference proteome</keyword>
<accession>A0A5B7GHW2</accession>
<feature type="compositionally biased region" description="Acidic residues" evidence="1">
    <location>
        <begin position="16"/>
        <end position="26"/>
    </location>
</feature>
<sequence length="924" mass="103027">MEEEEAGGGGGGGGGGEEEEEEGGGGGREEEDKEGTSKQQDQDEDSPRTSSDIENPVHKAKFGQNDPYVNSQGVKFTPEEQKGGGEADPQCTGSKSTVVQPYGLPCLRELTRFLISLTAVDSGQNTPNMVIVGLKLLTVGLEMAVEHIGTSQGLIGLLRDHLCRNLLQLIDVKSGKAKIHVYICALRVCGILCESFRIHLKFQVERIVERLIETVSAEGGHVTCQHRELALQTLVNLWRIDGFVTETYVNFDCDLYSVNLLEEAIKALSKQVFPLQGQLPTNLLCLDALIGLLAEIDERGHRKESGNEAKTEENKMEIVENEAVCVCVRPPKLQIRAKLSNSTELKVDELVKRKKRKGIIAHGTDLFNSVKPEKGIKYLIEQKAISEKPQNIAEFLRENPTLCKKQLGNYLSAKKNIEILTAYIQTFNFTGLRIDEALRTFLETFRLPGEAPLISLIMEHFSLIWFSQNNSPFASPDSAFTLSYAVIILNVDQHNPNAKKQSLPMTLQQFQNNLRGVDSGKDFNQDMLEEIFNAVKSEEFILPSEQSGAVRDDYLWRKTVNRSEIDQSGYQLSNGTDAMDRELFQLSWGPTIAALSYVFDKTSDSTTIHTILSGYRRIASISARFCMTDVFDNLIVTLAKFTTLTMTPDYPEALAVSFGGSVKAQLALSELFDLIVDYGDSMRDGWRNVIEVLVGLFKARLLPSGLTDAVDYLQPDGKISLLPTTTTTTTPAKSENSLLSSLYSYIALVEPPQTRTQTHTHTEAAMCASACVRECKIERLVTESVYLRTHTLTEALCAFLAHAHMDGQNAHMDAHTQAFLLEFVTNILSANKDRAHKLFSCVRESMYAIFVHTQTIETIFAFERVCVCVLRLSGVLLRREWSEWSSLDSLRWFLTIRPKLMRRVACQILHGLKEVRDSQGIVKG</sequence>
<protein>
    <submittedName>
        <fullName evidence="3">Golgi-specific brefeldin A-resistance guanine nucleotide exchange factor 1</fullName>
    </submittedName>
</protein>
<feature type="compositionally biased region" description="Basic and acidic residues" evidence="1">
    <location>
        <begin position="27"/>
        <end position="36"/>
    </location>
</feature>
<dbReference type="PANTHER" id="PTHR10663:SF388">
    <property type="entry name" value="GOLGI-SPECIFIC BREFELDIN A-RESISTANCE GUANINE NUCLEOTIDE EXCHANGE FACTOR 1"/>
    <property type="match status" value="1"/>
</dbReference>
<dbReference type="GO" id="GO:0005085">
    <property type="term" value="F:guanyl-nucleotide exchange factor activity"/>
    <property type="evidence" value="ECO:0007669"/>
    <property type="project" value="InterPro"/>
</dbReference>
<dbReference type="PROSITE" id="PS50190">
    <property type="entry name" value="SEC7"/>
    <property type="match status" value="1"/>
</dbReference>
<organism evidence="3 4">
    <name type="scientific">Portunus trituberculatus</name>
    <name type="common">Swimming crab</name>
    <name type="synonym">Neptunus trituberculatus</name>
    <dbReference type="NCBI Taxonomy" id="210409"/>
    <lineage>
        <taxon>Eukaryota</taxon>
        <taxon>Metazoa</taxon>
        <taxon>Ecdysozoa</taxon>
        <taxon>Arthropoda</taxon>
        <taxon>Crustacea</taxon>
        <taxon>Multicrustacea</taxon>
        <taxon>Malacostraca</taxon>
        <taxon>Eumalacostraca</taxon>
        <taxon>Eucarida</taxon>
        <taxon>Decapoda</taxon>
        <taxon>Pleocyemata</taxon>
        <taxon>Brachyura</taxon>
        <taxon>Eubrachyura</taxon>
        <taxon>Portunoidea</taxon>
        <taxon>Portunidae</taxon>
        <taxon>Portuninae</taxon>
        <taxon>Portunus</taxon>
    </lineage>
</organism>
<evidence type="ECO:0000256" key="1">
    <source>
        <dbReference type="SAM" id="MobiDB-lite"/>
    </source>
</evidence>
<dbReference type="AlphaFoldDB" id="A0A5B7GHW2"/>
<dbReference type="GO" id="GO:0016192">
    <property type="term" value="P:vesicle-mediated transport"/>
    <property type="evidence" value="ECO:0007669"/>
    <property type="project" value="UniProtKB-ARBA"/>
</dbReference>
<proteinExistence type="predicted"/>
<evidence type="ECO:0000313" key="3">
    <source>
        <dbReference type="EMBL" id="MPC59681.1"/>
    </source>
</evidence>
<dbReference type="OrthoDB" id="5350595at2759"/>